<keyword evidence="2" id="KW-1185">Reference proteome</keyword>
<organism evidence="1 2">
    <name type="scientific">Datura stramonium</name>
    <name type="common">Jimsonweed</name>
    <name type="synonym">Common thornapple</name>
    <dbReference type="NCBI Taxonomy" id="4076"/>
    <lineage>
        <taxon>Eukaryota</taxon>
        <taxon>Viridiplantae</taxon>
        <taxon>Streptophyta</taxon>
        <taxon>Embryophyta</taxon>
        <taxon>Tracheophyta</taxon>
        <taxon>Spermatophyta</taxon>
        <taxon>Magnoliopsida</taxon>
        <taxon>eudicotyledons</taxon>
        <taxon>Gunneridae</taxon>
        <taxon>Pentapetalae</taxon>
        <taxon>asterids</taxon>
        <taxon>lamiids</taxon>
        <taxon>Solanales</taxon>
        <taxon>Solanaceae</taxon>
        <taxon>Solanoideae</taxon>
        <taxon>Datureae</taxon>
        <taxon>Datura</taxon>
    </lineage>
</organism>
<sequence length="118" mass="13497">MGNWNWVVNYLEAPGGRIWVIWNPNLVNFTMIAAHKQFIHGQRDDLKMVMNGLTVPGLVMGDFNSILSADDRINGTHVHDNDMNKEFLHVSSLVDLKTIAQQFTWSNNHILSRMIGYC</sequence>
<dbReference type="EMBL" id="JACEIK010002895">
    <property type="protein sequence ID" value="MCD9639376.1"/>
    <property type="molecule type" value="Genomic_DNA"/>
</dbReference>
<accession>A0ABS8UZ80</accession>
<gene>
    <name evidence="1" type="ORF">HAX54_023817</name>
</gene>
<dbReference type="InterPro" id="IPR036691">
    <property type="entry name" value="Endo/exonu/phosph_ase_sf"/>
</dbReference>
<evidence type="ECO:0000313" key="2">
    <source>
        <dbReference type="Proteomes" id="UP000823775"/>
    </source>
</evidence>
<proteinExistence type="predicted"/>
<evidence type="ECO:0000313" key="1">
    <source>
        <dbReference type="EMBL" id="MCD9639376.1"/>
    </source>
</evidence>
<reference evidence="1 2" key="1">
    <citation type="journal article" date="2021" name="BMC Genomics">
        <title>Datura genome reveals duplications of psychoactive alkaloid biosynthetic genes and high mutation rate following tissue culture.</title>
        <authorList>
            <person name="Rajewski A."/>
            <person name="Carter-House D."/>
            <person name="Stajich J."/>
            <person name="Litt A."/>
        </authorList>
    </citation>
    <scope>NUCLEOTIDE SEQUENCE [LARGE SCALE GENOMIC DNA]</scope>
    <source>
        <strain evidence="1">AR-01</strain>
    </source>
</reference>
<dbReference type="SUPFAM" id="SSF56219">
    <property type="entry name" value="DNase I-like"/>
    <property type="match status" value="1"/>
</dbReference>
<evidence type="ECO:0008006" key="3">
    <source>
        <dbReference type="Google" id="ProtNLM"/>
    </source>
</evidence>
<comment type="caution">
    <text evidence="1">The sequence shown here is derived from an EMBL/GenBank/DDBJ whole genome shotgun (WGS) entry which is preliminary data.</text>
</comment>
<name>A0ABS8UZ80_DATST</name>
<protein>
    <recommendedName>
        <fullName evidence="3">Endonuclease/exonuclease/phosphatase domain-containing protein</fullName>
    </recommendedName>
</protein>
<dbReference type="Proteomes" id="UP000823775">
    <property type="component" value="Unassembled WGS sequence"/>
</dbReference>